<dbReference type="Proteomes" id="UP000249123">
    <property type="component" value="Unassembled WGS sequence"/>
</dbReference>
<dbReference type="EMBL" id="AWFB01000045">
    <property type="protein sequence ID" value="RAN31648.1"/>
    <property type="molecule type" value="Genomic_DNA"/>
</dbReference>
<gene>
    <name evidence="1" type="ORF">HY3_03490</name>
</gene>
<protein>
    <submittedName>
        <fullName evidence="1">Uncharacterized protein</fullName>
    </submittedName>
</protein>
<evidence type="ECO:0000313" key="1">
    <source>
        <dbReference type="EMBL" id="RAN31648.1"/>
    </source>
</evidence>
<dbReference type="STRING" id="1280941.HY2_03795"/>
<sequence>MEGGGGAICQIWCRGGDLSRVFLLCSEVGWWRVKLWKMEQVANFNLVRRVKSRQFVKIIPTDMEFSYG</sequence>
<name>A0A062TUP8_9PROT</name>
<proteinExistence type="predicted"/>
<organism evidence="1 2">
    <name type="scientific">Hyphomonas pacifica</name>
    <dbReference type="NCBI Taxonomy" id="1280941"/>
    <lineage>
        <taxon>Bacteria</taxon>
        <taxon>Pseudomonadati</taxon>
        <taxon>Pseudomonadota</taxon>
        <taxon>Alphaproteobacteria</taxon>
        <taxon>Hyphomonadales</taxon>
        <taxon>Hyphomonadaceae</taxon>
        <taxon>Hyphomonas</taxon>
    </lineage>
</organism>
<reference evidence="1 2" key="1">
    <citation type="submission" date="2013-04" db="EMBL/GenBank/DDBJ databases">
        <title>Hyphomonas sp. T24B3 Genome Sequencing.</title>
        <authorList>
            <person name="Lai Q."/>
            <person name="Shao Z."/>
        </authorList>
    </citation>
    <scope>NUCLEOTIDE SEQUENCE [LARGE SCALE GENOMIC DNA]</scope>
    <source>
        <strain evidence="1 2">T24B3</strain>
    </source>
</reference>
<comment type="caution">
    <text evidence="1">The sequence shown here is derived from an EMBL/GenBank/DDBJ whole genome shotgun (WGS) entry which is preliminary data.</text>
</comment>
<dbReference type="AlphaFoldDB" id="A0A062TUP8"/>
<evidence type="ECO:0000313" key="2">
    <source>
        <dbReference type="Proteomes" id="UP000249123"/>
    </source>
</evidence>
<accession>A0A062TUP8</accession>
<keyword evidence="2" id="KW-1185">Reference proteome</keyword>